<keyword evidence="1" id="KW-0472">Membrane</keyword>
<feature type="transmembrane region" description="Helical" evidence="1">
    <location>
        <begin position="131"/>
        <end position="153"/>
    </location>
</feature>
<proteinExistence type="predicted"/>
<feature type="transmembrane region" description="Helical" evidence="1">
    <location>
        <begin position="12"/>
        <end position="36"/>
    </location>
</feature>
<feature type="transmembrane region" description="Helical" evidence="1">
    <location>
        <begin position="188"/>
        <end position="212"/>
    </location>
</feature>
<keyword evidence="1" id="KW-0812">Transmembrane</keyword>
<evidence type="ECO:0000313" key="3">
    <source>
        <dbReference type="Proteomes" id="UP000304912"/>
    </source>
</evidence>
<feature type="transmembrane region" description="Helical" evidence="1">
    <location>
        <begin position="363"/>
        <end position="385"/>
    </location>
</feature>
<keyword evidence="1" id="KW-1133">Transmembrane helix</keyword>
<dbReference type="RefSeq" id="WP_139757512.1">
    <property type="nucleotide sequence ID" value="NZ_CP039852.1"/>
</dbReference>
<evidence type="ECO:0000313" key="2">
    <source>
        <dbReference type="EMBL" id="QCZ94776.1"/>
    </source>
</evidence>
<evidence type="ECO:0000256" key="1">
    <source>
        <dbReference type="SAM" id="Phobius"/>
    </source>
</evidence>
<reference evidence="2 3" key="1">
    <citation type="submission" date="2019-04" db="EMBL/GenBank/DDBJ databases">
        <title>Salinimonas iocasae sp. nov., a halophilic bacterium isolated from the outer tube casing of tubeworms in Okinawa Trough.</title>
        <authorList>
            <person name="Zhang H."/>
            <person name="Wang H."/>
            <person name="Li C."/>
        </authorList>
    </citation>
    <scope>NUCLEOTIDE SEQUENCE [LARGE SCALE GENOMIC DNA]</scope>
    <source>
        <strain evidence="2 3">KX18D6</strain>
    </source>
</reference>
<protein>
    <submittedName>
        <fullName evidence="2">PepSY domain-containing protein</fullName>
    </submittedName>
</protein>
<sequence>MKIFSRKPALHAHQWVGVFLSAFLYLVCLSGTLVVFNQELERWEQPQIEEFDAVSADAVSKALTDFATENTAQTEHYHVVFPTSGIPRLVVENDHKAVFADQQGNLLETEAFPWSKMLIDLHYYLHLPSTIGIIVVSTLGAVICMLVISGFFAHKKLAKDAFKWRRGGSGQPGRIDLHNRLGIWASPFHLIIGMTGVYFGMAGLILTLVAQLDHDGNRQAVMDKVFTPEPALTQQADFPDVETAITAFNDMETGHKPIFLTVHDVGTPQQFIEIYAQVTDKLIYSENYRFNSKGEFIDTAHYDDGHWGKQLIYSIYRLHFGDFAGMPVKLLYFLLGIMLTALCVSGMDIWLAKQGNPPRLSAMWSALVWGSISALSVTAVAGLYLNVSLTLTFWLLLTGGCALSLLKPGFDRRRWLRICALSVAGLIVAYGLKHQQAVLTAASLQINSALLFVSLWCWWRSGHELYK</sequence>
<keyword evidence="3" id="KW-1185">Reference proteome</keyword>
<name>A0A5B7YHA2_9ALTE</name>
<dbReference type="EMBL" id="CP039852">
    <property type="protein sequence ID" value="QCZ94776.1"/>
    <property type="molecule type" value="Genomic_DNA"/>
</dbReference>
<feature type="transmembrane region" description="Helical" evidence="1">
    <location>
        <begin position="438"/>
        <end position="459"/>
    </location>
</feature>
<feature type="transmembrane region" description="Helical" evidence="1">
    <location>
        <begin position="330"/>
        <end position="351"/>
    </location>
</feature>
<dbReference type="PANTHER" id="PTHR34219:SF3">
    <property type="entry name" value="BLL7967 PROTEIN"/>
    <property type="match status" value="1"/>
</dbReference>
<organism evidence="2 3">
    <name type="scientific">Salinimonas iocasae</name>
    <dbReference type="NCBI Taxonomy" id="2572577"/>
    <lineage>
        <taxon>Bacteria</taxon>
        <taxon>Pseudomonadati</taxon>
        <taxon>Pseudomonadota</taxon>
        <taxon>Gammaproteobacteria</taxon>
        <taxon>Alteromonadales</taxon>
        <taxon>Alteromonadaceae</taxon>
        <taxon>Alteromonas/Salinimonas group</taxon>
        <taxon>Salinimonas</taxon>
    </lineage>
</organism>
<feature type="transmembrane region" description="Helical" evidence="1">
    <location>
        <begin position="415"/>
        <end position="432"/>
    </location>
</feature>
<gene>
    <name evidence="2" type="ORF">FBQ74_15460</name>
</gene>
<dbReference type="KEGG" id="salk:FBQ74_15460"/>
<dbReference type="Pfam" id="PF03929">
    <property type="entry name" value="PepSY_TM"/>
    <property type="match status" value="1"/>
</dbReference>
<dbReference type="OrthoDB" id="9776609at2"/>
<dbReference type="AlphaFoldDB" id="A0A5B7YHA2"/>
<dbReference type="PANTHER" id="PTHR34219">
    <property type="entry name" value="IRON-REGULATED INNER MEMBRANE PROTEIN-RELATED"/>
    <property type="match status" value="1"/>
</dbReference>
<dbReference type="Proteomes" id="UP000304912">
    <property type="component" value="Chromosome"/>
</dbReference>
<accession>A0A5B7YHA2</accession>
<dbReference type="InterPro" id="IPR005625">
    <property type="entry name" value="PepSY-ass_TM"/>
</dbReference>